<evidence type="ECO:0000313" key="3">
    <source>
        <dbReference type="Proteomes" id="UP000256794"/>
    </source>
</evidence>
<organism evidence="2 3">
    <name type="scientific">Paracoccus versutus</name>
    <name type="common">Thiobacillus versutus</name>
    <dbReference type="NCBI Taxonomy" id="34007"/>
    <lineage>
        <taxon>Bacteria</taxon>
        <taxon>Pseudomonadati</taxon>
        <taxon>Pseudomonadota</taxon>
        <taxon>Alphaproteobacteria</taxon>
        <taxon>Rhodobacterales</taxon>
        <taxon>Paracoccaceae</taxon>
        <taxon>Paracoccus</taxon>
    </lineage>
</organism>
<feature type="region of interest" description="Disordered" evidence="1">
    <location>
        <begin position="43"/>
        <end position="113"/>
    </location>
</feature>
<evidence type="ECO:0000256" key="1">
    <source>
        <dbReference type="SAM" id="MobiDB-lite"/>
    </source>
</evidence>
<evidence type="ECO:0000313" key="2">
    <source>
        <dbReference type="EMBL" id="REG25906.1"/>
    </source>
</evidence>
<dbReference type="AlphaFoldDB" id="A0AAQ0HBT3"/>
<feature type="region of interest" description="Disordered" evidence="1">
    <location>
        <begin position="1"/>
        <end position="27"/>
    </location>
</feature>
<dbReference type="Proteomes" id="UP000256794">
    <property type="component" value="Unassembled WGS sequence"/>
</dbReference>
<proteinExistence type="predicted"/>
<protein>
    <submittedName>
        <fullName evidence="2">Uncharacterized protein</fullName>
    </submittedName>
</protein>
<keyword evidence="3" id="KW-1185">Reference proteome</keyword>
<accession>A0AAQ0HBT3</accession>
<feature type="compositionally biased region" description="Polar residues" evidence="1">
    <location>
        <begin position="43"/>
        <end position="53"/>
    </location>
</feature>
<gene>
    <name evidence="2" type="ORF">ATH84_11043</name>
</gene>
<feature type="region of interest" description="Disordered" evidence="1">
    <location>
        <begin position="222"/>
        <end position="253"/>
    </location>
</feature>
<name>A0AAQ0HBT3_PARVE</name>
<comment type="caution">
    <text evidence="2">The sequence shown here is derived from an EMBL/GenBank/DDBJ whole genome shotgun (WGS) entry which is preliminary data.</text>
</comment>
<dbReference type="EMBL" id="QUMX01000104">
    <property type="protein sequence ID" value="REG25906.1"/>
    <property type="molecule type" value="Genomic_DNA"/>
</dbReference>
<sequence>MGDRSCRKSPGRFLSPMICDPGSGQHARTAWPARILGRIVRSMSRTTNRTNPCAGTVPSIPARRSRKPHRLQCPARRSPRLRASSQRRCDGRGSRGLPSRPRKAAGAEDPGPDFPGFGLFSEKHLCTIRLSVRGGKHALGIVREFHGISRSRPGRGPQRHDDGQLPVHGRHARGAALGQLQGEAILLEGLRCLAHPPRAGLGADDLCPVVGGVVLLLDRSSRQSWERPDPGKGHAKRSRASRAGFPIAGLARA</sequence>
<feature type="compositionally biased region" description="Basic and acidic residues" evidence="1">
    <location>
        <begin position="222"/>
        <end position="232"/>
    </location>
</feature>
<reference evidence="2 3" key="1">
    <citation type="submission" date="2018-08" db="EMBL/GenBank/DDBJ databases">
        <title>Genomic Encyclopedia of Archaeal and Bacterial Type Strains, Phase II (KMG-II): from individual species to whole genera.</title>
        <authorList>
            <person name="Goeker M."/>
        </authorList>
    </citation>
    <scope>NUCLEOTIDE SEQUENCE [LARGE SCALE GENOMIC DNA]</scope>
    <source>
        <strain evidence="2 3">DSM 582</strain>
    </source>
</reference>